<dbReference type="Gene3D" id="2.40.128.20">
    <property type="match status" value="1"/>
</dbReference>
<evidence type="ECO:0000256" key="1">
    <source>
        <dbReference type="ARBA" id="ARBA00023239"/>
    </source>
</evidence>
<gene>
    <name evidence="2 3" type="primary">cpcS</name>
    <name evidence="3" type="ORF">SCTW_116</name>
</gene>
<evidence type="ECO:0000256" key="2">
    <source>
        <dbReference type="HAMAP-Rule" id="MF_01459"/>
    </source>
</evidence>
<geneLocation type="plastid" evidence="3"/>
<comment type="function">
    <text evidence="2">Covalently attaches a chromophore to Cys residue(s) of phycobiliproteins.</text>
</comment>
<dbReference type="InterPro" id="IPR012674">
    <property type="entry name" value="Calycin"/>
</dbReference>
<dbReference type="InterPro" id="IPR018536">
    <property type="entry name" value="CpcS/CpeS"/>
</dbReference>
<dbReference type="EMBL" id="OP616811">
    <property type="protein sequence ID" value="WDA98898.1"/>
    <property type="molecule type" value="Genomic_DNA"/>
</dbReference>
<sequence length="165" mass="19526">MNLEEYIKQFEGKWFIQRTSYKIDSRISQTNKGEARIVFNNLPYSQNLQLNSSTRYPSILDLHLSYYQKNKMLSSSIILLYPFADRLNSAKIIKFLNRTQLILGHCYFDGNQSIYINFRKNNFWIEDKIWFANQNLKLITTTVRKNSLPYYTSFGSEIKIGDGSY</sequence>
<name>A0A9Y1MXH4_9RHOD</name>
<dbReference type="AlphaFoldDB" id="A0A9Y1MXH4"/>
<dbReference type="EC" id="4.-.-.-" evidence="2"/>
<proteinExistence type="inferred from homology"/>
<organism evidence="3">
    <name type="scientific">Sciadococcus taiwanensis</name>
    <dbReference type="NCBI Taxonomy" id="3028030"/>
    <lineage>
        <taxon>Eukaryota</taxon>
        <taxon>Rhodophyta</taxon>
        <taxon>Bangiophyceae</taxon>
        <taxon>Cavernulicolales</taxon>
        <taxon>Cavernulicolaceae</taxon>
        <taxon>Sciadococcus</taxon>
    </lineage>
</organism>
<keyword evidence="3" id="KW-0934">Plastid</keyword>
<protein>
    <recommendedName>
        <fullName evidence="2">Chromophore lyase CpcS/CpeS</fullName>
        <ecNumber evidence="2">4.-.-.-</ecNumber>
    </recommendedName>
</protein>
<comment type="similarity">
    <text evidence="2">Belongs to the CpcS/CpeS biliprotein lyase family.</text>
</comment>
<reference evidence="3" key="1">
    <citation type="journal article" date="2023" name="J. Phycol.">
        <title>Revised classification of the Cyanidiophyceae based on plastid genome data with descriptions of the Cavernulicolales ord. nov. and Galdieriales ord. nov. (Rhodophyta).</title>
        <authorList>
            <person name="Park S.I."/>
            <person name="Cho C.H."/>
            <person name="Ciniglia C."/>
            <person name="Huang T.Y."/>
            <person name="Liu S.L."/>
            <person name="Bustamante D.E."/>
            <person name="Calderon M.S."/>
            <person name="Mansilla A."/>
            <person name="McDermott T."/>
            <person name="Andersen R.A."/>
            <person name="Yoon H.S."/>
        </authorList>
    </citation>
    <scope>NUCLEOTIDE SEQUENCE</scope>
</reference>
<evidence type="ECO:0000313" key="3">
    <source>
        <dbReference type="EMBL" id="WDA98898.1"/>
    </source>
</evidence>
<keyword evidence="1 2" id="KW-0456">Lyase</keyword>
<dbReference type="GO" id="GO:0017006">
    <property type="term" value="P:protein-tetrapyrrole linkage"/>
    <property type="evidence" value="ECO:0007669"/>
    <property type="project" value="UniProtKB-UniRule"/>
</dbReference>
<accession>A0A9Y1MXH4</accession>
<dbReference type="HAMAP" id="MF_01459">
    <property type="entry name" value="Chrphore_lyase_CpxS"/>
    <property type="match status" value="1"/>
</dbReference>
<dbReference type="GO" id="GO:0016829">
    <property type="term" value="F:lyase activity"/>
    <property type="evidence" value="ECO:0007669"/>
    <property type="project" value="UniProtKB-KW"/>
</dbReference>